<name>W7WWA4_TETTS</name>
<accession>W7WWA4</accession>
<dbReference type="AlphaFoldDB" id="W7WWA4"/>
<feature type="transmembrane region" description="Helical" evidence="1">
    <location>
        <begin position="36"/>
        <end position="54"/>
    </location>
</feature>
<reference evidence="3" key="1">
    <citation type="journal article" date="2006" name="PLoS Biol.">
        <title>Macronuclear genome sequence of the ciliate Tetrahymena thermophila, a model eukaryote.</title>
        <authorList>
            <person name="Eisen J.A."/>
            <person name="Coyne R.S."/>
            <person name="Wu M."/>
            <person name="Wu D."/>
            <person name="Thiagarajan M."/>
            <person name="Wortman J.R."/>
            <person name="Badger J.H."/>
            <person name="Ren Q."/>
            <person name="Amedeo P."/>
            <person name="Jones K.M."/>
            <person name="Tallon L.J."/>
            <person name="Delcher A.L."/>
            <person name="Salzberg S.L."/>
            <person name="Silva J.C."/>
            <person name="Haas B.J."/>
            <person name="Majoros W.H."/>
            <person name="Farzad M."/>
            <person name="Carlton J.M."/>
            <person name="Smith R.K. Jr."/>
            <person name="Garg J."/>
            <person name="Pearlman R.E."/>
            <person name="Karrer K.M."/>
            <person name="Sun L."/>
            <person name="Manning G."/>
            <person name="Elde N.C."/>
            <person name="Turkewitz A.P."/>
            <person name="Asai D.J."/>
            <person name="Wilkes D.E."/>
            <person name="Wang Y."/>
            <person name="Cai H."/>
            <person name="Collins K."/>
            <person name="Stewart B.A."/>
            <person name="Lee S.R."/>
            <person name="Wilamowska K."/>
            <person name="Weinberg Z."/>
            <person name="Ruzzo W.L."/>
            <person name="Wloga D."/>
            <person name="Gaertig J."/>
            <person name="Frankel J."/>
            <person name="Tsao C.-C."/>
            <person name="Gorovsky M.A."/>
            <person name="Keeling P.J."/>
            <person name="Waller R.F."/>
            <person name="Patron N.J."/>
            <person name="Cherry J.M."/>
            <person name="Stover N.A."/>
            <person name="Krieger C.J."/>
            <person name="del Toro C."/>
            <person name="Ryder H.F."/>
            <person name="Williamson S.C."/>
            <person name="Barbeau R.A."/>
            <person name="Hamilton E.P."/>
            <person name="Orias E."/>
        </authorList>
    </citation>
    <scope>NUCLEOTIDE SEQUENCE [LARGE SCALE GENOMIC DNA]</scope>
    <source>
        <strain evidence="3">SB210</strain>
    </source>
</reference>
<gene>
    <name evidence="2" type="ORF">TTHERM_000683149</name>
</gene>
<dbReference type="EMBL" id="GG662247">
    <property type="protein sequence ID" value="EWS71115.1"/>
    <property type="molecule type" value="Genomic_DNA"/>
</dbReference>
<feature type="transmembrane region" description="Helical" evidence="1">
    <location>
        <begin position="87"/>
        <end position="105"/>
    </location>
</feature>
<organism evidence="2 3">
    <name type="scientific">Tetrahymena thermophila (strain SB210)</name>
    <dbReference type="NCBI Taxonomy" id="312017"/>
    <lineage>
        <taxon>Eukaryota</taxon>
        <taxon>Sar</taxon>
        <taxon>Alveolata</taxon>
        <taxon>Ciliophora</taxon>
        <taxon>Intramacronucleata</taxon>
        <taxon>Oligohymenophorea</taxon>
        <taxon>Hymenostomatida</taxon>
        <taxon>Tetrahymenina</taxon>
        <taxon>Tetrahymenidae</taxon>
        <taxon>Tetrahymena</taxon>
    </lineage>
</organism>
<proteinExistence type="predicted"/>
<sequence>MHLHLINEPLHPKAYLQNQLEAFIRFCGYKHPWSSVIIYCIFCIIRGFQLVFFCKTINQEINPSVIVQFLIFFMVEQYFLLDLQWRSILIGISCFLAIMGKYLLLDLDYLFSYELQFIQLCIKDFYQTSYQIYLIKS</sequence>
<keyword evidence="3" id="KW-1185">Reference proteome</keyword>
<dbReference type="GeneID" id="24440183"/>
<keyword evidence="1" id="KW-0472">Membrane</keyword>
<protein>
    <submittedName>
        <fullName evidence="2">Transmembrane protein, putative</fullName>
    </submittedName>
</protein>
<evidence type="ECO:0000313" key="3">
    <source>
        <dbReference type="Proteomes" id="UP000009168"/>
    </source>
</evidence>
<dbReference type="InParanoid" id="W7WWA4"/>
<feature type="transmembrane region" description="Helical" evidence="1">
    <location>
        <begin position="61"/>
        <end position="81"/>
    </location>
</feature>
<evidence type="ECO:0000313" key="2">
    <source>
        <dbReference type="EMBL" id="EWS71115.1"/>
    </source>
</evidence>
<keyword evidence="1 2" id="KW-0812">Transmembrane</keyword>
<dbReference type="KEGG" id="tet:TTHERM_000683149"/>
<evidence type="ECO:0000256" key="1">
    <source>
        <dbReference type="SAM" id="Phobius"/>
    </source>
</evidence>
<dbReference type="Proteomes" id="UP000009168">
    <property type="component" value="Unassembled WGS sequence"/>
</dbReference>
<keyword evidence="1" id="KW-1133">Transmembrane helix</keyword>
<dbReference type="RefSeq" id="XP_012656358.1">
    <property type="nucleotide sequence ID" value="XM_012800904.1"/>
</dbReference>